<dbReference type="KEGG" id="elim:B2M23_05300"/>
<name>A0AAC9W2F7_EUBLI</name>
<dbReference type="Proteomes" id="UP000192391">
    <property type="component" value="Chromosome"/>
</dbReference>
<keyword evidence="1" id="KW-0812">Transmembrane</keyword>
<reference evidence="3" key="1">
    <citation type="journal article" date="2017" name="Sci. Rep.">
        <title>Determination of the Genome and Primary Transcriptome of Syngas Fermenting Eubacterium limosum ATCC 8486.</title>
        <authorList>
            <person name="Song Y."/>
            <person name="Shin J."/>
            <person name="Jeong Y."/>
            <person name="Jin S."/>
            <person name="Lee J.K."/>
            <person name="Kim D.R."/>
            <person name="Kim S.C."/>
            <person name="Cho S."/>
            <person name="Cho B.K."/>
        </authorList>
    </citation>
    <scope>NUCLEOTIDE SEQUENCE [LARGE SCALE GENOMIC DNA]</scope>
    <source>
        <strain evidence="3">ATCC 8486</strain>
    </source>
</reference>
<evidence type="ECO:0000256" key="1">
    <source>
        <dbReference type="SAM" id="Phobius"/>
    </source>
</evidence>
<proteinExistence type="predicted"/>
<organism evidence="2 3">
    <name type="scientific">Eubacterium limosum</name>
    <dbReference type="NCBI Taxonomy" id="1736"/>
    <lineage>
        <taxon>Bacteria</taxon>
        <taxon>Bacillati</taxon>
        <taxon>Bacillota</taxon>
        <taxon>Clostridia</taxon>
        <taxon>Eubacteriales</taxon>
        <taxon>Eubacteriaceae</taxon>
        <taxon>Eubacterium</taxon>
    </lineage>
</organism>
<protein>
    <submittedName>
        <fullName evidence="2">Uncharacterized protein</fullName>
    </submittedName>
</protein>
<keyword evidence="1" id="KW-1133">Transmembrane helix</keyword>
<accession>A0AAC9W2F7</accession>
<dbReference type="EMBL" id="CP019962">
    <property type="protein sequence ID" value="ARD64992.1"/>
    <property type="molecule type" value="Genomic_DNA"/>
</dbReference>
<sequence>MTTGISPQVISVFLSIGTLILGVIGYFLRRTISDADACRADINEMKEKFATKESVEKFQEDVSGKLDIIQRDLNQVQLNYIPKDDFFKEMSKIDNKIDRIQDLIIENIKGEKRND</sequence>
<feature type="transmembrane region" description="Helical" evidence="1">
    <location>
        <begin position="6"/>
        <end position="28"/>
    </location>
</feature>
<evidence type="ECO:0000313" key="3">
    <source>
        <dbReference type="Proteomes" id="UP000192391"/>
    </source>
</evidence>
<gene>
    <name evidence="2" type="ORF">B2M23_05300</name>
</gene>
<dbReference type="RefSeq" id="WP_038352093.1">
    <property type="nucleotide sequence ID" value="NZ_CP019962.1"/>
</dbReference>
<evidence type="ECO:0000313" key="2">
    <source>
        <dbReference type="EMBL" id="ARD64992.1"/>
    </source>
</evidence>
<keyword evidence="1" id="KW-0472">Membrane</keyword>
<dbReference type="AlphaFoldDB" id="A0AAC9W2F7"/>